<organism evidence="1 2">
    <name type="scientific">Streptomyces sp. 900105245</name>
    <dbReference type="NCBI Taxonomy" id="3154379"/>
    <lineage>
        <taxon>Bacteria</taxon>
        <taxon>Bacillati</taxon>
        <taxon>Actinomycetota</taxon>
        <taxon>Actinomycetes</taxon>
        <taxon>Kitasatosporales</taxon>
        <taxon>Streptomycetaceae</taxon>
        <taxon>Streptomyces</taxon>
    </lineage>
</organism>
<dbReference type="EMBL" id="JBEPAZ010000017">
    <property type="protein sequence ID" value="MER6430229.1"/>
    <property type="molecule type" value="Genomic_DNA"/>
</dbReference>
<dbReference type="Proteomes" id="UP001470023">
    <property type="component" value="Unassembled WGS sequence"/>
</dbReference>
<name>A0ABV1U931_9ACTN</name>
<keyword evidence="2" id="KW-1185">Reference proteome</keyword>
<dbReference type="RefSeq" id="WP_352064111.1">
    <property type="nucleotide sequence ID" value="NZ_JBEPAZ010000017.1"/>
</dbReference>
<comment type="caution">
    <text evidence="1">The sequence shown here is derived from an EMBL/GenBank/DDBJ whole genome shotgun (WGS) entry which is preliminary data.</text>
</comment>
<gene>
    <name evidence="1" type="ORF">ABT272_21160</name>
</gene>
<sequence length="72" mass="8076">MTRKPWSEYTPAERDDSNRLGFLYESFVHHMARHTERDAFTAVMAGAFGAEFALSDAGAYPPPGHSYPRLEG</sequence>
<reference evidence="1 2" key="1">
    <citation type="submission" date="2024-06" db="EMBL/GenBank/DDBJ databases">
        <title>The Natural Products Discovery Center: Release of the First 8490 Sequenced Strains for Exploring Actinobacteria Biosynthetic Diversity.</title>
        <authorList>
            <person name="Kalkreuter E."/>
            <person name="Kautsar S.A."/>
            <person name="Yang D."/>
            <person name="Bader C.D."/>
            <person name="Teijaro C.N."/>
            <person name="Fluegel L."/>
            <person name="Davis C.M."/>
            <person name="Simpson J.R."/>
            <person name="Lauterbach L."/>
            <person name="Steele A.D."/>
            <person name="Gui C."/>
            <person name="Meng S."/>
            <person name="Li G."/>
            <person name="Viehrig K."/>
            <person name="Ye F."/>
            <person name="Su P."/>
            <person name="Kiefer A.F."/>
            <person name="Nichols A."/>
            <person name="Cepeda A.J."/>
            <person name="Yan W."/>
            <person name="Fan B."/>
            <person name="Jiang Y."/>
            <person name="Adhikari A."/>
            <person name="Zheng C.-J."/>
            <person name="Schuster L."/>
            <person name="Cowan T.M."/>
            <person name="Smanski M.J."/>
            <person name="Chevrette M.G."/>
            <person name="De Carvalho L.P.S."/>
            <person name="Shen B."/>
        </authorList>
    </citation>
    <scope>NUCLEOTIDE SEQUENCE [LARGE SCALE GENOMIC DNA]</scope>
    <source>
        <strain evidence="1 2">NPDC001166</strain>
    </source>
</reference>
<evidence type="ECO:0000313" key="1">
    <source>
        <dbReference type="EMBL" id="MER6430229.1"/>
    </source>
</evidence>
<accession>A0ABV1U931</accession>
<proteinExistence type="predicted"/>
<protein>
    <submittedName>
        <fullName evidence="1">Uncharacterized protein</fullName>
    </submittedName>
</protein>
<evidence type="ECO:0000313" key="2">
    <source>
        <dbReference type="Proteomes" id="UP001470023"/>
    </source>
</evidence>